<comment type="caution">
    <text evidence="11">The sequence shown here is derived from an EMBL/GenBank/DDBJ whole genome shotgun (WGS) entry which is preliminary data.</text>
</comment>
<comment type="similarity">
    <text evidence="2">Belongs to the G-protein coupled receptor 1 family.</text>
</comment>
<reference evidence="11" key="1">
    <citation type="submission" date="2020-07" db="EMBL/GenBank/DDBJ databases">
        <title>Multicomponent nature underlies the extraordinary mechanical properties of spider dragline silk.</title>
        <authorList>
            <person name="Kono N."/>
            <person name="Nakamura H."/>
            <person name="Mori M."/>
            <person name="Yoshida Y."/>
            <person name="Ohtoshi R."/>
            <person name="Malay A.D."/>
            <person name="Moran D.A.P."/>
            <person name="Tomita M."/>
            <person name="Numata K."/>
            <person name="Arakawa K."/>
        </authorList>
    </citation>
    <scope>NUCLEOTIDE SEQUENCE</scope>
</reference>
<evidence type="ECO:0000256" key="7">
    <source>
        <dbReference type="ARBA" id="ARBA00023170"/>
    </source>
</evidence>
<keyword evidence="6 9" id="KW-0472">Membrane</keyword>
<gene>
    <name evidence="11" type="primary">TACR1</name>
    <name evidence="11" type="ORF">TNCT_365131</name>
</gene>
<dbReference type="InterPro" id="IPR000276">
    <property type="entry name" value="GPCR_Rhodpsn"/>
</dbReference>
<keyword evidence="12" id="KW-1185">Reference proteome</keyword>
<organism evidence="11 12">
    <name type="scientific">Trichonephila clavata</name>
    <name type="common">Joro spider</name>
    <name type="synonym">Nephila clavata</name>
    <dbReference type="NCBI Taxonomy" id="2740835"/>
    <lineage>
        <taxon>Eukaryota</taxon>
        <taxon>Metazoa</taxon>
        <taxon>Ecdysozoa</taxon>
        <taxon>Arthropoda</taxon>
        <taxon>Chelicerata</taxon>
        <taxon>Arachnida</taxon>
        <taxon>Araneae</taxon>
        <taxon>Araneomorphae</taxon>
        <taxon>Entelegynae</taxon>
        <taxon>Araneoidea</taxon>
        <taxon>Nephilidae</taxon>
        <taxon>Trichonephila</taxon>
    </lineage>
</organism>
<evidence type="ECO:0000256" key="1">
    <source>
        <dbReference type="ARBA" id="ARBA00004141"/>
    </source>
</evidence>
<evidence type="ECO:0000256" key="2">
    <source>
        <dbReference type="ARBA" id="ARBA00010663"/>
    </source>
</evidence>
<evidence type="ECO:0000256" key="3">
    <source>
        <dbReference type="ARBA" id="ARBA00022692"/>
    </source>
</evidence>
<dbReference type="AlphaFoldDB" id="A0A8X6HQC7"/>
<proteinExistence type="inferred from homology"/>
<sequence>MYPLSLRWTKSRGPIIMIIIWGSAFGLSSFQLIHGKAEKFVMGGQEIYDCTEVWEELDGKIYTALVFLITFVLPMIILTFAYSSIGWKMWRHTSPGNADASRDQQQLMAKMKVLRTKLDRVCLISLTV</sequence>
<dbReference type="PANTHER" id="PTHR24238">
    <property type="entry name" value="G-PROTEIN COUPLED RECEPTOR"/>
    <property type="match status" value="1"/>
</dbReference>
<keyword evidence="3 9" id="KW-0812">Transmembrane</keyword>
<dbReference type="Proteomes" id="UP000887116">
    <property type="component" value="Unassembled WGS sequence"/>
</dbReference>
<feature type="transmembrane region" description="Helical" evidence="9">
    <location>
        <begin position="12"/>
        <end position="33"/>
    </location>
</feature>
<evidence type="ECO:0000256" key="5">
    <source>
        <dbReference type="ARBA" id="ARBA00023040"/>
    </source>
</evidence>
<dbReference type="Pfam" id="PF00001">
    <property type="entry name" value="7tm_1"/>
    <property type="match status" value="1"/>
</dbReference>
<comment type="subcellular location">
    <subcellularLocation>
        <location evidence="1">Membrane</location>
        <topology evidence="1">Multi-pass membrane protein</topology>
    </subcellularLocation>
</comment>
<dbReference type="Gene3D" id="1.20.1070.10">
    <property type="entry name" value="Rhodopsin 7-helix transmembrane proteins"/>
    <property type="match status" value="1"/>
</dbReference>
<evidence type="ECO:0000259" key="10">
    <source>
        <dbReference type="PROSITE" id="PS50262"/>
    </source>
</evidence>
<feature type="domain" description="G-protein coupled receptors family 1 profile" evidence="10">
    <location>
        <begin position="1"/>
        <end position="128"/>
    </location>
</feature>
<name>A0A8X6HQC7_TRICU</name>
<dbReference type="GO" id="GO:0005886">
    <property type="term" value="C:plasma membrane"/>
    <property type="evidence" value="ECO:0007669"/>
    <property type="project" value="TreeGrafter"/>
</dbReference>
<keyword evidence="5" id="KW-0297">G-protein coupled receptor</keyword>
<keyword evidence="4 9" id="KW-1133">Transmembrane helix</keyword>
<accession>A0A8X6HQC7</accession>
<dbReference type="GO" id="GO:0008188">
    <property type="term" value="F:neuropeptide receptor activity"/>
    <property type="evidence" value="ECO:0007669"/>
    <property type="project" value="TreeGrafter"/>
</dbReference>
<evidence type="ECO:0000256" key="9">
    <source>
        <dbReference type="SAM" id="Phobius"/>
    </source>
</evidence>
<evidence type="ECO:0000256" key="8">
    <source>
        <dbReference type="ARBA" id="ARBA00023224"/>
    </source>
</evidence>
<dbReference type="OrthoDB" id="10037617at2759"/>
<keyword evidence="8" id="KW-0807">Transducer</keyword>
<dbReference type="SUPFAM" id="SSF81321">
    <property type="entry name" value="Family A G protein-coupled receptor-like"/>
    <property type="match status" value="1"/>
</dbReference>
<evidence type="ECO:0000256" key="4">
    <source>
        <dbReference type="ARBA" id="ARBA00022989"/>
    </source>
</evidence>
<dbReference type="EMBL" id="BMAO01038711">
    <property type="protein sequence ID" value="GFR26585.1"/>
    <property type="molecule type" value="Genomic_DNA"/>
</dbReference>
<keyword evidence="7 11" id="KW-0675">Receptor</keyword>
<protein>
    <submittedName>
        <fullName evidence="11">Substance-P receptor</fullName>
    </submittedName>
</protein>
<dbReference type="PROSITE" id="PS50262">
    <property type="entry name" value="G_PROTEIN_RECEP_F1_2"/>
    <property type="match status" value="1"/>
</dbReference>
<dbReference type="PANTHER" id="PTHR24238:SF57">
    <property type="entry name" value="G-PROTEIN COUPLED RECEPTOR 83"/>
    <property type="match status" value="1"/>
</dbReference>
<evidence type="ECO:0000313" key="11">
    <source>
        <dbReference type="EMBL" id="GFR26585.1"/>
    </source>
</evidence>
<evidence type="ECO:0000256" key="6">
    <source>
        <dbReference type="ARBA" id="ARBA00023136"/>
    </source>
</evidence>
<feature type="transmembrane region" description="Helical" evidence="9">
    <location>
        <begin position="61"/>
        <end position="82"/>
    </location>
</feature>
<dbReference type="InterPro" id="IPR017452">
    <property type="entry name" value="GPCR_Rhodpsn_7TM"/>
</dbReference>
<evidence type="ECO:0000313" key="12">
    <source>
        <dbReference type="Proteomes" id="UP000887116"/>
    </source>
</evidence>